<organism evidence="2 3">
    <name type="scientific">Acinetobacter johnsonii SH046</name>
    <dbReference type="NCBI Taxonomy" id="575586"/>
    <lineage>
        <taxon>Bacteria</taxon>
        <taxon>Pseudomonadati</taxon>
        <taxon>Pseudomonadota</taxon>
        <taxon>Gammaproteobacteria</taxon>
        <taxon>Moraxellales</taxon>
        <taxon>Moraxellaceae</taxon>
        <taxon>Acinetobacter</taxon>
    </lineage>
</organism>
<gene>
    <name evidence="2" type="ORF">HMPREF0016_03079</name>
</gene>
<evidence type="ECO:0000256" key="1">
    <source>
        <dbReference type="SAM" id="Phobius"/>
    </source>
</evidence>
<dbReference type="EMBL" id="GG704974">
    <property type="protein sequence ID" value="EEY94812.1"/>
    <property type="molecule type" value="Genomic_DNA"/>
</dbReference>
<dbReference type="AlphaFoldDB" id="D0SGV6"/>
<dbReference type="Proteomes" id="UP000012047">
    <property type="component" value="Unassembled WGS sequence"/>
</dbReference>
<dbReference type="eggNOG" id="ENOG50307YF">
    <property type="taxonomic scope" value="Bacteria"/>
</dbReference>
<evidence type="ECO:0000313" key="2">
    <source>
        <dbReference type="EMBL" id="EEY94812.1"/>
    </source>
</evidence>
<protein>
    <submittedName>
        <fullName evidence="2">Uncharacterized protein</fullName>
    </submittedName>
</protein>
<name>D0SGV6_ACIJO</name>
<feature type="transmembrane region" description="Helical" evidence="1">
    <location>
        <begin position="25"/>
        <end position="44"/>
    </location>
</feature>
<evidence type="ECO:0000313" key="3">
    <source>
        <dbReference type="Proteomes" id="UP000012047"/>
    </source>
</evidence>
<keyword evidence="1" id="KW-1133">Transmembrane helix</keyword>
<accession>D0SGV6</accession>
<reference evidence="3" key="1">
    <citation type="journal article" date="2012" name="PLoS ONE">
        <title>The success of Acinetobacter species; genetic, metabolic and virulence attributes.</title>
        <authorList>
            <person name="Peleg A.Y."/>
            <person name="de Breij A."/>
            <person name="Adams M.D."/>
            <person name="Cerqueira G.M."/>
            <person name="Mocali S."/>
            <person name="Galardini M."/>
            <person name="Nibbering P.H."/>
            <person name="Earl A.M."/>
            <person name="Ward D.V."/>
            <person name="Paterson D.L."/>
            <person name="Seifert H."/>
            <person name="Dijkshoorn L."/>
        </authorList>
    </citation>
    <scope>NUCLEOTIDE SEQUENCE [LARGE SCALE GENOMIC DNA]</scope>
    <source>
        <strain evidence="3">SH046</strain>
    </source>
</reference>
<sequence length="172" mass="19653">MNKYVNYYNRKTLEEIDFKKPGKKALIYGFSAIALGVFGCLLAPLANLNIYSEGNLFLAVVIGLVIFGICFSSYLKLKRLNTAKISVLANVKEIESKLFVENSVLPETTLIGITKDNQLFVMGRNEDERYFTFIANHKYLHFSEAYLGQKQKEDLEQTLQGQKKFYVIKESL</sequence>
<feature type="transmembrane region" description="Helical" evidence="1">
    <location>
        <begin position="56"/>
        <end position="75"/>
    </location>
</feature>
<keyword evidence="1" id="KW-0472">Membrane</keyword>
<proteinExistence type="predicted"/>
<dbReference type="HOGENOM" id="CLU_1551935_0_0_6"/>
<dbReference type="RefSeq" id="WP_004895639.1">
    <property type="nucleotide sequence ID" value="NZ_GG704974.1"/>
</dbReference>
<keyword evidence="1" id="KW-0812">Transmembrane</keyword>